<reference evidence="2" key="1">
    <citation type="submission" date="2022-10" db="EMBL/GenBank/DDBJ databases">
        <title>Genome assembly of Pristionchus species.</title>
        <authorList>
            <person name="Yoshida K."/>
            <person name="Sommer R.J."/>
        </authorList>
    </citation>
    <scope>NUCLEOTIDE SEQUENCE [LARGE SCALE GENOMIC DNA]</scope>
    <source>
        <strain evidence="2">RS5460</strain>
    </source>
</reference>
<keyword evidence="2" id="KW-1185">Reference proteome</keyword>
<protein>
    <submittedName>
        <fullName evidence="1">Uncharacterized protein</fullName>
    </submittedName>
</protein>
<proteinExistence type="predicted"/>
<dbReference type="EMBL" id="BTRK01000003">
    <property type="protein sequence ID" value="GMR43673.1"/>
    <property type="molecule type" value="Genomic_DNA"/>
</dbReference>
<evidence type="ECO:0000313" key="2">
    <source>
        <dbReference type="Proteomes" id="UP001328107"/>
    </source>
</evidence>
<sequence>MTNFILESGMDRIYLELSEEKIYSAIHEYLFTEDFIQKFSEQSNRCVLNVTNERKLIIWEIGLFQPLRPSADFLPIICRFEDLCLGLICLDTDHIIDLIMMRFQQPLESRVCWTFCISRDIKVTDIRRIDPNKYDVIVMDQRLWNITKKDTNVICNIVIVDQAHAIAFLAEFKRKQ</sequence>
<organism evidence="1 2">
    <name type="scientific">Pristionchus mayeri</name>
    <dbReference type="NCBI Taxonomy" id="1317129"/>
    <lineage>
        <taxon>Eukaryota</taxon>
        <taxon>Metazoa</taxon>
        <taxon>Ecdysozoa</taxon>
        <taxon>Nematoda</taxon>
        <taxon>Chromadorea</taxon>
        <taxon>Rhabditida</taxon>
        <taxon>Rhabditina</taxon>
        <taxon>Diplogasteromorpha</taxon>
        <taxon>Diplogasteroidea</taxon>
        <taxon>Neodiplogasteridae</taxon>
        <taxon>Pristionchus</taxon>
    </lineage>
</organism>
<name>A0AAN4ZLZ3_9BILA</name>
<evidence type="ECO:0000313" key="1">
    <source>
        <dbReference type="EMBL" id="GMR43673.1"/>
    </source>
</evidence>
<comment type="caution">
    <text evidence="1">The sequence shown here is derived from an EMBL/GenBank/DDBJ whole genome shotgun (WGS) entry which is preliminary data.</text>
</comment>
<accession>A0AAN4ZLZ3</accession>
<dbReference type="Proteomes" id="UP001328107">
    <property type="component" value="Unassembled WGS sequence"/>
</dbReference>
<gene>
    <name evidence="1" type="ORF">PMAYCL1PPCAC_13868</name>
</gene>
<dbReference type="AlphaFoldDB" id="A0AAN4ZLZ3"/>